<evidence type="ECO:0000313" key="8">
    <source>
        <dbReference type="Proteomes" id="UP000631114"/>
    </source>
</evidence>
<evidence type="ECO:0008006" key="9">
    <source>
        <dbReference type="Google" id="ProtNLM"/>
    </source>
</evidence>
<feature type="domain" description="Inhibitor I9" evidence="6">
    <location>
        <begin position="72"/>
        <end position="148"/>
    </location>
</feature>
<dbReference type="Pfam" id="PF00082">
    <property type="entry name" value="Peptidase_S8"/>
    <property type="match status" value="1"/>
</dbReference>
<dbReference type="InterPro" id="IPR036852">
    <property type="entry name" value="Peptidase_S8/S53_dom_sf"/>
</dbReference>
<protein>
    <recommendedName>
        <fullName evidence="9">Cucumisin</fullName>
    </recommendedName>
</protein>
<dbReference type="Gene3D" id="3.30.70.80">
    <property type="entry name" value="Peptidase S8 propeptide/proteinase inhibitor I9"/>
    <property type="match status" value="1"/>
</dbReference>
<reference evidence="7 8" key="1">
    <citation type="submission" date="2020-10" db="EMBL/GenBank/DDBJ databases">
        <title>The Coptis chinensis genome and diversification of protoberbering-type alkaloids.</title>
        <authorList>
            <person name="Wang B."/>
            <person name="Shu S."/>
            <person name="Song C."/>
            <person name="Liu Y."/>
        </authorList>
    </citation>
    <scope>NUCLEOTIDE SEQUENCE [LARGE SCALE GENOMIC DNA]</scope>
    <source>
        <strain evidence="7">HL-2020</strain>
        <tissue evidence="7">Leaf</tissue>
    </source>
</reference>
<feature type="domain" description="Peptidase S8/S53" evidence="5">
    <location>
        <begin position="161"/>
        <end position="284"/>
    </location>
</feature>
<dbReference type="InterPro" id="IPR010259">
    <property type="entry name" value="S8pro/Inhibitor_I9"/>
</dbReference>
<dbReference type="Pfam" id="PF05922">
    <property type="entry name" value="Inhibitor_I9"/>
    <property type="match status" value="1"/>
</dbReference>
<dbReference type="SUPFAM" id="SSF52743">
    <property type="entry name" value="Subtilisin-like"/>
    <property type="match status" value="1"/>
</dbReference>
<accession>A0A835HHC0</accession>
<dbReference type="InterPro" id="IPR037045">
    <property type="entry name" value="S8pro/Inhibitor_I9_sf"/>
</dbReference>
<dbReference type="Gene3D" id="3.40.50.200">
    <property type="entry name" value="Peptidase S8/S53 domain"/>
    <property type="match status" value="1"/>
</dbReference>
<keyword evidence="4" id="KW-0812">Transmembrane</keyword>
<evidence type="ECO:0000256" key="3">
    <source>
        <dbReference type="SAM" id="MobiDB-lite"/>
    </source>
</evidence>
<keyword evidence="4" id="KW-1133">Transmembrane helix</keyword>
<dbReference type="AlphaFoldDB" id="A0A835HHC0"/>
<evidence type="ECO:0000256" key="4">
    <source>
        <dbReference type="SAM" id="Phobius"/>
    </source>
</evidence>
<comment type="similarity">
    <text evidence="1">Belongs to the peptidase S8 family.</text>
</comment>
<feature type="transmembrane region" description="Helical" evidence="4">
    <location>
        <begin position="44"/>
        <end position="65"/>
    </location>
</feature>
<keyword evidence="4" id="KW-0472">Membrane</keyword>
<proteinExistence type="inferred from homology"/>
<evidence type="ECO:0000313" key="7">
    <source>
        <dbReference type="EMBL" id="KAF9598158.1"/>
    </source>
</evidence>
<dbReference type="GO" id="GO:0006508">
    <property type="term" value="P:proteolysis"/>
    <property type="evidence" value="ECO:0007669"/>
    <property type="project" value="InterPro"/>
</dbReference>
<keyword evidence="2" id="KW-0732">Signal</keyword>
<keyword evidence="8" id="KW-1185">Reference proteome</keyword>
<comment type="caution">
    <text evidence="7">The sequence shown here is derived from an EMBL/GenBank/DDBJ whole genome shotgun (WGS) entry which is preliminary data.</text>
</comment>
<evidence type="ECO:0000259" key="5">
    <source>
        <dbReference type="Pfam" id="PF00082"/>
    </source>
</evidence>
<organism evidence="7 8">
    <name type="scientific">Coptis chinensis</name>
    <dbReference type="NCBI Taxonomy" id="261450"/>
    <lineage>
        <taxon>Eukaryota</taxon>
        <taxon>Viridiplantae</taxon>
        <taxon>Streptophyta</taxon>
        <taxon>Embryophyta</taxon>
        <taxon>Tracheophyta</taxon>
        <taxon>Spermatophyta</taxon>
        <taxon>Magnoliopsida</taxon>
        <taxon>Ranunculales</taxon>
        <taxon>Ranunculaceae</taxon>
        <taxon>Coptidoideae</taxon>
        <taxon>Coptis</taxon>
    </lineage>
</organism>
<dbReference type="PANTHER" id="PTHR10795">
    <property type="entry name" value="PROPROTEIN CONVERTASE SUBTILISIN/KEXIN"/>
    <property type="match status" value="1"/>
</dbReference>
<sequence length="300" mass="33011">MCCDPDATDSASDEDESSSDEDDPDFVITAVKVIWLTHSTMAKFLSYTFLYLLISNLSLFHYCAFADDSKEYIVYMGALPKSDYSPLAHHQSILEQVLENRLPSDSLVHSYKRSFNGFAVKLTDRERKNLDSIEGIVSVFPSRTLSFHTTRSWDFMGFTENVERVPTVKSEDSARDLGGNGTHTTSTAVGNLVQNVSFYGLAQGNARGAVPSARIAVYKACVRACKEANVLAAFDDAISDGVDILSISLRSKITLEYFIQPIAIGSFHAMQKCILTINSVGNWGSSINWKQCSMDANCGS</sequence>
<feature type="compositionally biased region" description="Acidic residues" evidence="3">
    <location>
        <begin position="11"/>
        <end position="23"/>
    </location>
</feature>
<evidence type="ECO:0000256" key="1">
    <source>
        <dbReference type="ARBA" id="ARBA00011073"/>
    </source>
</evidence>
<dbReference type="GO" id="GO:0004252">
    <property type="term" value="F:serine-type endopeptidase activity"/>
    <property type="evidence" value="ECO:0007669"/>
    <property type="project" value="InterPro"/>
</dbReference>
<gene>
    <name evidence="7" type="ORF">IFM89_025715</name>
</gene>
<evidence type="ECO:0000259" key="6">
    <source>
        <dbReference type="Pfam" id="PF05922"/>
    </source>
</evidence>
<evidence type="ECO:0000256" key="2">
    <source>
        <dbReference type="ARBA" id="ARBA00022729"/>
    </source>
</evidence>
<name>A0A835HHC0_9MAGN</name>
<dbReference type="InterPro" id="IPR000209">
    <property type="entry name" value="Peptidase_S8/S53_dom"/>
</dbReference>
<dbReference type="OrthoDB" id="4803627at2759"/>
<dbReference type="Proteomes" id="UP000631114">
    <property type="component" value="Unassembled WGS sequence"/>
</dbReference>
<dbReference type="EMBL" id="JADFTS010000007">
    <property type="protein sequence ID" value="KAF9598158.1"/>
    <property type="molecule type" value="Genomic_DNA"/>
</dbReference>
<feature type="compositionally biased region" description="Low complexity" evidence="3">
    <location>
        <begin position="1"/>
        <end position="10"/>
    </location>
</feature>
<dbReference type="InterPro" id="IPR045051">
    <property type="entry name" value="SBT"/>
</dbReference>
<feature type="region of interest" description="Disordered" evidence="3">
    <location>
        <begin position="1"/>
        <end position="23"/>
    </location>
</feature>